<accession>A0A1M2VMN3</accession>
<dbReference type="Proteomes" id="UP000184267">
    <property type="component" value="Unassembled WGS sequence"/>
</dbReference>
<reference evidence="1 2" key="1">
    <citation type="submission" date="2016-10" db="EMBL/GenBank/DDBJ databases">
        <title>Genome sequence of the basidiomycete white-rot fungus Trametes pubescens.</title>
        <authorList>
            <person name="Makela M.R."/>
            <person name="Granchi Z."/>
            <person name="Peng M."/>
            <person name="De Vries R.P."/>
            <person name="Grigoriev I."/>
            <person name="Riley R."/>
            <person name="Hilden K."/>
        </authorList>
    </citation>
    <scope>NUCLEOTIDE SEQUENCE [LARGE SCALE GENOMIC DNA]</scope>
    <source>
        <strain evidence="1 2">FBCC735</strain>
    </source>
</reference>
<feature type="non-terminal residue" evidence="1">
    <location>
        <position position="1"/>
    </location>
</feature>
<organism evidence="1 2">
    <name type="scientific">Trametes pubescens</name>
    <name type="common">White-rot fungus</name>
    <dbReference type="NCBI Taxonomy" id="154538"/>
    <lineage>
        <taxon>Eukaryota</taxon>
        <taxon>Fungi</taxon>
        <taxon>Dikarya</taxon>
        <taxon>Basidiomycota</taxon>
        <taxon>Agaricomycotina</taxon>
        <taxon>Agaricomycetes</taxon>
        <taxon>Polyporales</taxon>
        <taxon>Polyporaceae</taxon>
        <taxon>Trametes</taxon>
    </lineage>
</organism>
<sequence length="199" mass="21735">DDARCTPGGLLGNDVLVGNIDIVEHNHVDKSHPTDDPQMLIGLVARQTGFETSITVLPQEQYQTRQVMVMLYPPIQYGGCSLQRAITDETSDLVDSEAAAFGAVVSLPQKMSIILMFPGHARYSHQANILRARQTPPTRAQLATIIAREVLRFLTKAREGGAPLQFGGHAILGLQDLVLMKVRHASKSSIQPVIGIIHR</sequence>
<evidence type="ECO:0000313" key="2">
    <source>
        <dbReference type="Proteomes" id="UP000184267"/>
    </source>
</evidence>
<gene>
    <name evidence="1" type="ORF">TRAPUB_316</name>
</gene>
<dbReference type="EMBL" id="MNAD01001011">
    <property type="protein sequence ID" value="OJT08810.1"/>
    <property type="molecule type" value="Genomic_DNA"/>
</dbReference>
<proteinExistence type="predicted"/>
<name>A0A1M2VMN3_TRAPU</name>
<keyword evidence="2" id="KW-1185">Reference proteome</keyword>
<evidence type="ECO:0000313" key="1">
    <source>
        <dbReference type="EMBL" id="OJT08810.1"/>
    </source>
</evidence>
<dbReference type="OMA" id="CHEDEGR"/>
<dbReference type="AlphaFoldDB" id="A0A1M2VMN3"/>
<comment type="caution">
    <text evidence="1">The sequence shown here is derived from an EMBL/GenBank/DDBJ whole genome shotgun (WGS) entry which is preliminary data.</text>
</comment>
<protein>
    <submittedName>
        <fullName evidence="1">Uncharacterized protein</fullName>
    </submittedName>
</protein>
<dbReference type="OrthoDB" id="2735520at2759"/>